<keyword evidence="3" id="KW-0808">Transferase</keyword>
<evidence type="ECO:0000256" key="7">
    <source>
        <dbReference type="ARBA" id="ARBA00047899"/>
    </source>
</evidence>
<dbReference type="EMBL" id="JAOPHQ010003127">
    <property type="protein sequence ID" value="KAK0144651.1"/>
    <property type="molecule type" value="Genomic_DNA"/>
</dbReference>
<dbReference type="InterPro" id="IPR008271">
    <property type="entry name" value="Ser/Thr_kinase_AS"/>
</dbReference>
<comment type="catalytic activity">
    <reaction evidence="8">
        <text>L-seryl-[protein] + ATP = O-phospho-L-seryl-[protein] + ADP + H(+)</text>
        <dbReference type="Rhea" id="RHEA:17989"/>
        <dbReference type="Rhea" id="RHEA-COMP:9863"/>
        <dbReference type="Rhea" id="RHEA-COMP:11604"/>
        <dbReference type="ChEBI" id="CHEBI:15378"/>
        <dbReference type="ChEBI" id="CHEBI:29999"/>
        <dbReference type="ChEBI" id="CHEBI:30616"/>
        <dbReference type="ChEBI" id="CHEBI:83421"/>
        <dbReference type="ChEBI" id="CHEBI:456216"/>
        <dbReference type="EC" id="2.7.11.1"/>
    </reaction>
</comment>
<dbReference type="PANTHER" id="PTHR44329:SF285">
    <property type="entry name" value="V-MOS MOLONEY MURINE SARCOMA VIRAL ONCO HOMOLOG"/>
    <property type="match status" value="1"/>
</dbReference>
<dbReference type="InterPro" id="IPR017441">
    <property type="entry name" value="Protein_kinase_ATP_BS"/>
</dbReference>
<evidence type="ECO:0000256" key="9">
    <source>
        <dbReference type="PROSITE-ProRule" id="PRU10141"/>
    </source>
</evidence>
<keyword evidence="5 12" id="KW-0418">Kinase</keyword>
<dbReference type="InterPro" id="IPR051681">
    <property type="entry name" value="Ser/Thr_Kinases-Pseudokinases"/>
</dbReference>
<comment type="catalytic activity">
    <reaction evidence="7">
        <text>L-threonyl-[protein] + ATP = O-phospho-L-threonyl-[protein] + ADP + H(+)</text>
        <dbReference type="Rhea" id="RHEA:46608"/>
        <dbReference type="Rhea" id="RHEA-COMP:11060"/>
        <dbReference type="Rhea" id="RHEA-COMP:11605"/>
        <dbReference type="ChEBI" id="CHEBI:15378"/>
        <dbReference type="ChEBI" id="CHEBI:30013"/>
        <dbReference type="ChEBI" id="CHEBI:30616"/>
        <dbReference type="ChEBI" id="CHEBI:61977"/>
        <dbReference type="ChEBI" id="CHEBI:456216"/>
        <dbReference type="EC" id="2.7.11.1"/>
    </reaction>
</comment>
<dbReference type="InterPro" id="IPR000719">
    <property type="entry name" value="Prot_kinase_dom"/>
</dbReference>
<evidence type="ECO:0000256" key="4">
    <source>
        <dbReference type="ARBA" id="ARBA00022741"/>
    </source>
</evidence>
<evidence type="ECO:0000256" key="2">
    <source>
        <dbReference type="ARBA" id="ARBA00022527"/>
    </source>
</evidence>
<dbReference type="CDD" id="cd13979">
    <property type="entry name" value="STKc_Mos"/>
    <property type="match status" value="1"/>
</dbReference>
<evidence type="ECO:0000313" key="13">
    <source>
        <dbReference type="Proteomes" id="UP001174136"/>
    </source>
</evidence>
<reference evidence="12" key="1">
    <citation type="journal article" date="2023" name="Front. Mar. Sci.">
        <title>A new Merluccius polli reference genome to investigate the effects of global change in West African waters.</title>
        <authorList>
            <person name="Mateo J.L."/>
            <person name="Blanco-Fernandez C."/>
            <person name="Garcia-Vazquez E."/>
            <person name="Machado-Schiaffino G."/>
        </authorList>
    </citation>
    <scope>NUCLEOTIDE SEQUENCE</scope>
    <source>
        <strain evidence="12">C29</strain>
        <tissue evidence="12">Fin</tissue>
    </source>
</reference>
<feature type="binding site" evidence="9">
    <location>
        <position position="146"/>
    </location>
    <ligand>
        <name>ATP</name>
        <dbReference type="ChEBI" id="CHEBI:30616"/>
    </ligand>
</feature>
<keyword evidence="4 9" id="KW-0547">Nucleotide-binding</keyword>
<dbReference type="GO" id="GO:0004674">
    <property type="term" value="F:protein serine/threonine kinase activity"/>
    <property type="evidence" value="ECO:0007669"/>
    <property type="project" value="UniProtKB-KW"/>
</dbReference>
<dbReference type="Gene3D" id="3.30.200.20">
    <property type="entry name" value="Phosphorylase Kinase, domain 1"/>
    <property type="match status" value="1"/>
</dbReference>
<comment type="caution">
    <text evidence="12">The sequence shown here is derived from an EMBL/GenBank/DDBJ whole genome shotgun (WGS) entry which is preliminary data.</text>
</comment>
<keyword evidence="2 10" id="KW-0723">Serine/threonine-protein kinase</keyword>
<evidence type="ECO:0000256" key="5">
    <source>
        <dbReference type="ARBA" id="ARBA00022777"/>
    </source>
</evidence>
<keyword evidence="13" id="KW-1185">Reference proteome</keyword>
<dbReference type="SMART" id="SM00220">
    <property type="entry name" value="S_TKc"/>
    <property type="match status" value="1"/>
</dbReference>
<comment type="similarity">
    <text evidence="10">Belongs to the protein kinase superfamily.</text>
</comment>
<feature type="domain" description="Protein kinase" evidence="11">
    <location>
        <begin position="118"/>
        <end position="394"/>
    </location>
</feature>
<keyword evidence="6 9" id="KW-0067">ATP-binding</keyword>
<dbReference type="InterPro" id="IPR011009">
    <property type="entry name" value="Kinase-like_dom_sf"/>
</dbReference>
<dbReference type="Gene3D" id="1.10.510.10">
    <property type="entry name" value="Transferase(Phosphotransferase) domain 1"/>
    <property type="match status" value="1"/>
</dbReference>
<accession>A0AA47NZF8</accession>
<organism evidence="12 13">
    <name type="scientific">Merluccius polli</name>
    <name type="common">Benguela hake</name>
    <name type="synonym">Merluccius cadenati</name>
    <dbReference type="NCBI Taxonomy" id="89951"/>
    <lineage>
        <taxon>Eukaryota</taxon>
        <taxon>Metazoa</taxon>
        <taxon>Chordata</taxon>
        <taxon>Craniata</taxon>
        <taxon>Vertebrata</taxon>
        <taxon>Euteleostomi</taxon>
        <taxon>Actinopterygii</taxon>
        <taxon>Neopterygii</taxon>
        <taxon>Teleostei</taxon>
        <taxon>Neoteleostei</taxon>
        <taxon>Acanthomorphata</taxon>
        <taxon>Zeiogadaria</taxon>
        <taxon>Gadariae</taxon>
        <taxon>Gadiformes</taxon>
        <taxon>Gadoidei</taxon>
        <taxon>Merlucciidae</taxon>
        <taxon>Merluccius</taxon>
    </lineage>
</organism>
<dbReference type="Proteomes" id="UP001174136">
    <property type="component" value="Unassembled WGS sequence"/>
</dbReference>
<dbReference type="FunFam" id="3.30.200.20:FF:000316">
    <property type="entry name" value="Proto-oncogene serine/threonine-protein kinase mos"/>
    <property type="match status" value="1"/>
</dbReference>
<dbReference type="EC" id="2.7.11.1" evidence="1"/>
<evidence type="ECO:0000256" key="8">
    <source>
        <dbReference type="ARBA" id="ARBA00048679"/>
    </source>
</evidence>
<dbReference type="PROSITE" id="PS00108">
    <property type="entry name" value="PROTEIN_KINASE_ST"/>
    <property type="match status" value="1"/>
</dbReference>
<gene>
    <name evidence="12" type="primary">MOS</name>
    <name evidence="12" type="ORF">N1851_016993</name>
</gene>
<evidence type="ECO:0000256" key="6">
    <source>
        <dbReference type="ARBA" id="ARBA00022840"/>
    </source>
</evidence>
<evidence type="ECO:0000256" key="1">
    <source>
        <dbReference type="ARBA" id="ARBA00012513"/>
    </source>
</evidence>
<dbReference type="PANTHER" id="PTHR44329">
    <property type="entry name" value="SERINE/THREONINE-PROTEIN KINASE TNNI3K-RELATED"/>
    <property type="match status" value="1"/>
</dbReference>
<dbReference type="PROSITE" id="PS50011">
    <property type="entry name" value="PROTEIN_KINASE_DOM"/>
    <property type="match status" value="1"/>
</dbReference>
<sequence length="399" mass="43798">MERSDLTAYFEKQRISRHVTRRKVKKPVISLDISITCKRRCVCVFVRATVRIAHKPTMPSPIPVSRLLPRDFYPPSLGVGVCSSPLARPAHGGSTLKVPAARRTHGGPWSSAIHWQELSAMQPVGSGGFGSVYKARYFGHIVAVKKVKKRCKNKLASRQSFWAELNAAHLRHDNVVRVIAATTCVPADADNEDNIGTVLMEYVGSRNLHHVIYGCADAAAALGGDAWLRYAADIARGLRFLHAHGVVHLDIKPANVLVSAGDVCKIVDFGSSVRVEDLRGGCVSHVGGTYTHRAPELLRGQRVTPKADIFSFGITLWQLITREQPYTGDREHVLYAVVAYDLRPPLEEDEPGGRTTATPLGGRRTRGDLVRRCWSGEAAVRPDAEEVLVALGELRSRTT</sequence>
<dbReference type="SUPFAM" id="SSF56112">
    <property type="entry name" value="Protein kinase-like (PK-like)"/>
    <property type="match status" value="1"/>
</dbReference>
<protein>
    <recommendedName>
        <fullName evidence="1">non-specific serine/threonine protein kinase</fullName>
        <ecNumber evidence="1">2.7.11.1</ecNumber>
    </recommendedName>
</protein>
<proteinExistence type="inferred from homology"/>
<dbReference type="AlphaFoldDB" id="A0AA47NZF8"/>
<dbReference type="Pfam" id="PF00069">
    <property type="entry name" value="Pkinase"/>
    <property type="match status" value="1"/>
</dbReference>
<dbReference type="GO" id="GO:0005524">
    <property type="term" value="F:ATP binding"/>
    <property type="evidence" value="ECO:0007669"/>
    <property type="project" value="UniProtKB-UniRule"/>
</dbReference>
<evidence type="ECO:0000313" key="12">
    <source>
        <dbReference type="EMBL" id="KAK0144651.1"/>
    </source>
</evidence>
<evidence type="ECO:0000256" key="3">
    <source>
        <dbReference type="ARBA" id="ARBA00022679"/>
    </source>
</evidence>
<evidence type="ECO:0000259" key="11">
    <source>
        <dbReference type="PROSITE" id="PS50011"/>
    </source>
</evidence>
<dbReference type="PROSITE" id="PS00107">
    <property type="entry name" value="PROTEIN_KINASE_ATP"/>
    <property type="match status" value="1"/>
</dbReference>
<name>A0AA47NZF8_MERPO</name>
<evidence type="ECO:0000256" key="10">
    <source>
        <dbReference type="RuleBase" id="RU000304"/>
    </source>
</evidence>